<evidence type="ECO:0000259" key="5">
    <source>
        <dbReference type="SMART" id="SM00382"/>
    </source>
</evidence>
<dbReference type="InterPro" id="IPR003593">
    <property type="entry name" value="AAA+_ATPase"/>
</dbReference>
<dbReference type="Gene3D" id="2.40.40.20">
    <property type="match status" value="1"/>
</dbReference>
<evidence type="ECO:0000256" key="3">
    <source>
        <dbReference type="RuleBase" id="RU003651"/>
    </source>
</evidence>
<dbReference type="PROSITE" id="PS00674">
    <property type="entry name" value="AAA"/>
    <property type="match status" value="1"/>
</dbReference>
<dbReference type="InterPro" id="IPR050168">
    <property type="entry name" value="AAA_ATPase_domain"/>
</dbReference>
<dbReference type="SMART" id="SM01073">
    <property type="entry name" value="CDC48_N"/>
    <property type="match status" value="1"/>
</dbReference>
<feature type="domain" description="AAA+ ATPase" evidence="5">
    <location>
        <begin position="292"/>
        <end position="422"/>
    </location>
</feature>
<keyword evidence="1 3" id="KW-0547">Nucleotide-binding</keyword>
<sequence>MTSAPGQVTLTAQLSTSAVDARRGVVRLHGEVFAALGLAAWDAVRLVGTRSTVALAAPAVGMVAPGTATLDETAMVNAGIVAGTSVAVEPVTVTAARTVTVAGSQLASAAVAPETLRLALTGKVLAPGDTVSLLPQDLAPVPGADAVGTRTRLAAELGGTWTTELVTVVDVEPAGSGAFVVAPSTVVGWRDGPRTGVRALPDDRSNAFAPSGFFASAPRTTGPAAPGPGLAAASTGTPASAPAVAEAPAAPVEPTVSVPDLVGHQDAARRLREWLDLVFRRPELLTRLGAAARLGVLVTGPEGVGRTTLVRAVAAEAEVGVVVLDAPAAAALEAGSAAERVRTACSRARSAPGATVLLVPDVETLLPASDPPPLATVVLDELRSVVADGVALVATAQGGEAVDPRLRAPDVVDRELGLPAPGDRERAELLRVLLREVPLASDVDLGAVGLRTPGFVAADLVALRREAAVRAALRGGAEDELELSQEDLVGAVASVRPVSLSSSGSQTLHSGGLTLDDVGDMVETKQALTETVLWPLTYPDSFARLGVDPPRGVLLYGPPGGGKTFLMRALAGSGQLNVFVVKGAELLDKYVGESERAVRELFRRAADAAPALVFLDEVDALAPRRGGSTDAGVADRVVAALLTELDGATPLHDVVVLGATNRPELIDPALLRPGRLERQIYVPPPDAEARAAILRAASKATPLADDVDLDAFAATLEGYSAADCAALVREAALTAMRASLDSTEVTAAQFEAARSAVRPSLDPQQLAQLEAYATRG</sequence>
<dbReference type="PANTHER" id="PTHR23077">
    <property type="entry name" value="AAA-FAMILY ATPASE"/>
    <property type="match status" value="1"/>
</dbReference>
<evidence type="ECO:0000259" key="6">
    <source>
        <dbReference type="SMART" id="SM01073"/>
    </source>
</evidence>
<dbReference type="PANTHER" id="PTHR23077:SF171">
    <property type="entry name" value="NUCLEAR VALOSIN-CONTAINING PROTEIN-LIKE"/>
    <property type="match status" value="1"/>
</dbReference>
<comment type="caution">
    <text evidence="7">The sequence shown here is derived from an EMBL/GenBank/DDBJ whole genome shotgun (WGS) entry which is preliminary data.</text>
</comment>
<reference evidence="7 8" key="1">
    <citation type="submission" date="2023-06" db="EMBL/GenBank/DDBJ databases">
        <title>Actinomycetospora Odt1-22.</title>
        <authorList>
            <person name="Supong K."/>
        </authorList>
    </citation>
    <scope>NUCLEOTIDE SEQUENCE [LARGE SCALE GENOMIC DNA]</scope>
    <source>
        <strain evidence="7 8">Odt1-22</strain>
    </source>
</reference>
<evidence type="ECO:0000256" key="4">
    <source>
        <dbReference type="SAM" id="MobiDB-lite"/>
    </source>
</evidence>
<dbReference type="InterPro" id="IPR009010">
    <property type="entry name" value="Asp_de-COase-like_dom_sf"/>
</dbReference>
<dbReference type="InterPro" id="IPR003959">
    <property type="entry name" value="ATPase_AAA_core"/>
</dbReference>
<accession>A0ABT7MA78</accession>
<protein>
    <submittedName>
        <fullName evidence="7">AAA family ATPase</fullName>
    </submittedName>
</protein>
<dbReference type="SMART" id="SM00382">
    <property type="entry name" value="AAA"/>
    <property type="match status" value="2"/>
</dbReference>
<feature type="domain" description="AAA+ ATPase" evidence="5">
    <location>
        <begin position="549"/>
        <end position="686"/>
    </location>
</feature>
<dbReference type="Gene3D" id="1.10.8.60">
    <property type="match status" value="2"/>
</dbReference>
<dbReference type="InterPro" id="IPR003338">
    <property type="entry name" value="CDC4_N-term_subdom"/>
</dbReference>
<dbReference type="SUPFAM" id="SSF50692">
    <property type="entry name" value="ADC-like"/>
    <property type="match status" value="1"/>
</dbReference>
<dbReference type="RefSeq" id="WP_286053992.1">
    <property type="nucleotide sequence ID" value="NZ_JASVWF010000003.1"/>
</dbReference>
<proteinExistence type="inferred from homology"/>
<organism evidence="7 8">
    <name type="scientific">Actinomycetospora termitidis</name>
    <dbReference type="NCBI Taxonomy" id="3053470"/>
    <lineage>
        <taxon>Bacteria</taxon>
        <taxon>Bacillati</taxon>
        <taxon>Actinomycetota</taxon>
        <taxon>Actinomycetes</taxon>
        <taxon>Pseudonocardiales</taxon>
        <taxon>Pseudonocardiaceae</taxon>
        <taxon>Actinomycetospora</taxon>
    </lineage>
</organism>
<name>A0ABT7MA78_9PSEU</name>
<dbReference type="Pfam" id="PF00004">
    <property type="entry name" value="AAA"/>
    <property type="match status" value="2"/>
</dbReference>
<dbReference type="Pfam" id="PF17862">
    <property type="entry name" value="AAA_lid_3"/>
    <property type="match status" value="2"/>
</dbReference>
<dbReference type="Proteomes" id="UP001231924">
    <property type="component" value="Unassembled WGS sequence"/>
</dbReference>
<keyword evidence="8" id="KW-1185">Reference proteome</keyword>
<feature type="region of interest" description="Disordered" evidence="4">
    <location>
        <begin position="210"/>
        <end position="241"/>
    </location>
</feature>
<evidence type="ECO:0000313" key="7">
    <source>
        <dbReference type="EMBL" id="MDL5157560.1"/>
    </source>
</evidence>
<gene>
    <name evidence="7" type="ORF">QRT03_16460</name>
</gene>
<dbReference type="CDD" id="cd19511">
    <property type="entry name" value="RecA-like_CDC48_r2-like"/>
    <property type="match status" value="1"/>
</dbReference>
<evidence type="ECO:0000313" key="8">
    <source>
        <dbReference type="Proteomes" id="UP001231924"/>
    </source>
</evidence>
<dbReference type="EMBL" id="JASVWF010000003">
    <property type="protein sequence ID" value="MDL5157560.1"/>
    <property type="molecule type" value="Genomic_DNA"/>
</dbReference>
<dbReference type="SUPFAM" id="SSF52540">
    <property type="entry name" value="P-loop containing nucleoside triphosphate hydrolases"/>
    <property type="match status" value="2"/>
</dbReference>
<dbReference type="InterPro" id="IPR041569">
    <property type="entry name" value="AAA_lid_3"/>
</dbReference>
<keyword evidence="2 3" id="KW-0067">ATP-binding</keyword>
<feature type="domain" description="CDC48 N-terminal subdomain" evidence="6">
    <location>
        <begin position="9"/>
        <end position="93"/>
    </location>
</feature>
<evidence type="ECO:0000256" key="1">
    <source>
        <dbReference type="ARBA" id="ARBA00022741"/>
    </source>
</evidence>
<dbReference type="InterPro" id="IPR027417">
    <property type="entry name" value="P-loop_NTPase"/>
</dbReference>
<dbReference type="InterPro" id="IPR003960">
    <property type="entry name" value="ATPase_AAA_CS"/>
</dbReference>
<evidence type="ECO:0000256" key="2">
    <source>
        <dbReference type="ARBA" id="ARBA00022840"/>
    </source>
</evidence>
<dbReference type="Gene3D" id="3.40.50.300">
    <property type="entry name" value="P-loop containing nucleotide triphosphate hydrolases"/>
    <property type="match status" value="2"/>
</dbReference>
<comment type="similarity">
    <text evidence="3">Belongs to the AAA ATPase family.</text>
</comment>